<evidence type="ECO:0000256" key="1">
    <source>
        <dbReference type="SAM" id="MobiDB-lite"/>
    </source>
</evidence>
<gene>
    <name evidence="2" type="ORF">K505DRAFT_93812</name>
</gene>
<evidence type="ECO:0000313" key="2">
    <source>
        <dbReference type="EMBL" id="KAF2800871.1"/>
    </source>
</evidence>
<dbReference type="Proteomes" id="UP000799757">
    <property type="component" value="Unassembled WGS sequence"/>
</dbReference>
<dbReference type="AlphaFoldDB" id="A0A6A6XWE7"/>
<accession>A0A6A6XWE7</accession>
<sequence>MCRPEIRPEFDRSSFTPSPPSSIRAIYVCSCLQFCFSCGYSRPYSHIGDCSEEMPPPSRLDDGITRIRNADADVRTDSYFRCSSVEFVPGEFDREASSFVCCM</sequence>
<reference evidence="2" key="1">
    <citation type="journal article" date="2020" name="Stud. Mycol.">
        <title>101 Dothideomycetes genomes: a test case for predicting lifestyles and emergence of pathogens.</title>
        <authorList>
            <person name="Haridas S."/>
            <person name="Albert R."/>
            <person name="Binder M."/>
            <person name="Bloem J."/>
            <person name="Labutti K."/>
            <person name="Salamov A."/>
            <person name="Andreopoulos B."/>
            <person name="Baker S."/>
            <person name="Barry K."/>
            <person name="Bills G."/>
            <person name="Bluhm B."/>
            <person name="Cannon C."/>
            <person name="Castanera R."/>
            <person name="Culley D."/>
            <person name="Daum C."/>
            <person name="Ezra D."/>
            <person name="Gonzalez J."/>
            <person name="Henrissat B."/>
            <person name="Kuo A."/>
            <person name="Liang C."/>
            <person name="Lipzen A."/>
            <person name="Lutzoni F."/>
            <person name="Magnuson J."/>
            <person name="Mondo S."/>
            <person name="Nolan M."/>
            <person name="Ohm R."/>
            <person name="Pangilinan J."/>
            <person name="Park H.-J."/>
            <person name="Ramirez L."/>
            <person name="Alfaro M."/>
            <person name="Sun H."/>
            <person name="Tritt A."/>
            <person name="Yoshinaga Y."/>
            <person name="Zwiers L.-H."/>
            <person name="Turgeon B."/>
            <person name="Goodwin S."/>
            <person name="Spatafora J."/>
            <person name="Crous P."/>
            <person name="Grigoriev I."/>
        </authorList>
    </citation>
    <scope>NUCLEOTIDE SEQUENCE</scope>
    <source>
        <strain evidence="2">CBS 109.77</strain>
    </source>
</reference>
<proteinExistence type="predicted"/>
<evidence type="ECO:0000313" key="3">
    <source>
        <dbReference type="Proteomes" id="UP000799757"/>
    </source>
</evidence>
<dbReference type="EMBL" id="MU001741">
    <property type="protein sequence ID" value="KAF2800871.1"/>
    <property type="molecule type" value="Genomic_DNA"/>
</dbReference>
<feature type="compositionally biased region" description="Basic and acidic residues" evidence="1">
    <location>
        <begin position="1"/>
        <end position="12"/>
    </location>
</feature>
<name>A0A6A6XWE7_9PLEO</name>
<organism evidence="2 3">
    <name type="scientific">Melanomma pulvis-pyrius CBS 109.77</name>
    <dbReference type="NCBI Taxonomy" id="1314802"/>
    <lineage>
        <taxon>Eukaryota</taxon>
        <taxon>Fungi</taxon>
        <taxon>Dikarya</taxon>
        <taxon>Ascomycota</taxon>
        <taxon>Pezizomycotina</taxon>
        <taxon>Dothideomycetes</taxon>
        <taxon>Pleosporomycetidae</taxon>
        <taxon>Pleosporales</taxon>
        <taxon>Melanommataceae</taxon>
        <taxon>Melanomma</taxon>
    </lineage>
</organism>
<protein>
    <submittedName>
        <fullName evidence="2">Uncharacterized protein</fullName>
    </submittedName>
</protein>
<feature type="region of interest" description="Disordered" evidence="1">
    <location>
        <begin position="1"/>
        <end position="20"/>
    </location>
</feature>
<keyword evidence="3" id="KW-1185">Reference proteome</keyword>